<comment type="caution">
    <text evidence="1">The sequence shown here is derived from an EMBL/GenBank/DDBJ whole genome shotgun (WGS) entry which is preliminary data.</text>
</comment>
<gene>
    <name evidence="1" type="ORF">LCGC14_2476090</name>
</gene>
<dbReference type="EMBL" id="LAZR01038892">
    <property type="protein sequence ID" value="KKL18379.1"/>
    <property type="molecule type" value="Genomic_DNA"/>
</dbReference>
<reference evidence="1" key="1">
    <citation type="journal article" date="2015" name="Nature">
        <title>Complex archaea that bridge the gap between prokaryotes and eukaryotes.</title>
        <authorList>
            <person name="Spang A."/>
            <person name="Saw J.H."/>
            <person name="Jorgensen S.L."/>
            <person name="Zaremba-Niedzwiedzka K."/>
            <person name="Martijn J."/>
            <person name="Lind A.E."/>
            <person name="van Eijk R."/>
            <person name="Schleper C."/>
            <person name="Guy L."/>
            <person name="Ettema T.J."/>
        </authorList>
    </citation>
    <scope>NUCLEOTIDE SEQUENCE</scope>
</reference>
<name>A0A0F9B8U8_9ZZZZ</name>
<dbReference type="AlphaFoldDB" id="A0A0F9B8U8"/>
<sequence>MDISDCKDTVEIDNVTREFLDRLKHNINHFEPEDVTDIIALRFAVLFISGALAKIRLEGEIAEVLAHALALAREDPAIVEQDLFRS</sequence>
<organism evidence="1">
    <name type="scientific">marine sediment metagenome</name>
    <dbReference type="NCBI Taxonomy" id="412755"/>
    <lineage>
        <taxon>unclassified sequences</taxon>
        <taxon>metagenomes</taxon>
        <taxon>ecological metagenomes</taxon>
    </lineage>
</organism>
<protein>
    <submittedName>
        <fullName evidence="1">Uncharacterized protein</fullName>
    </submittedName>
</protein>
<proteinExistence type="predicted"/>
<evidence type="ECO:0000313" key="1">
    <source>
        <dbReference type="EMBL" id="KKL18379.1"/>
    </source>
</evidence>
<accession>A0A0F9B8U8</accession>